<comment type="caution">
    <text evidence="9">The sequence shown here is derived from an EMBL/GenBank/DDBJ whole genome shotgun (WGS) entry which is preliminary data.</text>
</comment>
<dbReference type="Pfam" id="PF01330">
    <property type="entry name" value="RuvA_N"/>
    <property type="match status" value="1"/>
</dbReference>
<evidence type="ECO:0000259" key="7">
    <source>
        <dbReference type="Pfam" id="PF01330"/>
    </source>
</evidence>
<evidence type="ECO:0000256" key="4">
    <source>
        <dbReference type="ARBA" id="ARBA00023172"/>
    </source>
</evidence>
<evidence type="ECO:0000313" key="10">
    <source>
        <dbReference type="Proteomes" id="UP001238163"/>
    </source>
</evidence>
<dbReference type="GO" id="GO:0009379">
    <property type="term" value="C:Holliday junction helicase complex"/>
    <property type="evidence" value="ECO:0007669"/>
    <property type="project" value="InterPro"/>
</dbReference>
<reference evidence="9" key="1">
    <citation type="submission" date="2023-07" db="EMBL/GenBank/DDBJ databases">
        <title>Genomic Encyclopedia of Type Strains, Phase IV (KMG-IV): sequencing the most valuable type-strain genomes for metagenomic binning, comparative biology and taxonomic classification.</title>
        <authorList>
            <person name="Goeker M."/>
        </authorList>
    </citation>
    <scope>NUCLEOTIDE SEQUENCE</scope>
    <source>
        <strain evidence="9">DSM 24202</strain>
    </source>
</reference>
<dbReference type="GO" id="GO:0048476">
    <property type="term" value="C:Holliday junction resolvase complex"/>
    <property type="evidence" value="ECO:0007669"/>
    <property type="project" value="UniProtKB-UniRule"/>
</dbReference>
<dbReference type="GO" id="GO:0000400">
    <property type="term" value="F:four-way junction DNA binding"/>
    <property type="evidence" value="ECO:0007669"/>
    <property type="project" value="UniProtKB-UniRule"/>
</dbReference>
<accession>A0AAE3VFC0</accession>
<dbReference type="Gene3D" id="1.10.8.10">
    <property type="entry name" value="DNA helicase RuvA subunit, C-terminal domain"/>
    <property type="match status" value="1"/>
</dbReference>
<keyword evidence="9" id="KW-0547">Nucleotide-binding</keyword>
<gene>
    <name evidence="6" type="primary">ruvA</name>
    <name evidence="9" type="ORF">J3R75_001564</name>
</gene>
<dbReference type="GO" id="GO:0016787">
    <property type="term" value="F:hydrolase activity"/>
    <property type="evidence" value="ECO:0007669"/>
    <property type="project" value="UniProtKB-KW"/>
</dbReference>
<dbReference type="SUPFAM" id="SSF47781">
    <property type="entry name" value="RuvA domain 2-like"/>
    <property type="match status" value="1"/>
</dbReference>
<comment type="similarity">
    <text evidence="6">Belongs to the RuvA family.</text>
</comment>
<dbReference type="CDD" id="cd14332">
    <property type="entry name" value="UBA_RuvA_C"/>
    <property type="match status" value="1"/>
</dbReference>
<dbReference type="Pfam" id="PF07499">
    <property type="entry name" value="RuvA_C"/>
    <property type="match status" value="1"/>
</dbReference>
<feature type="domain" description="DNA helicase Holliday junction RuvA type" evidence="7">
    <location>
        <begin position="1"/>
        <end position="62"/>
    </location>
</feature>
<evidence type="ECO:0000313" key="9">
    <source>
        <dbReference type="EMBL" id="MDQ0289457.1"/>
    </source>
</evidence>
<feature type="region of interest" description="Domain III" evidence="6">
    <location>
        <begin position="155"/>
        <end position="208"/>
    </location>
</feature>
<comment type="domain">
    <text evidence="6">Has three domains with a flexible linker between the domains II and III and assumes an 'L' shape. Domain III is highly mobile and contacts RuvB.</text>
</comment>
<sequence length="208" mass="21771">MIAQLSGKLAVCDLTEVVVDVHGVGYAVTVPLSTFDKMPLLGEPVTLLIHTHVREDAIILFGFVSKEERELFRLLIEHVSGIGPRLALNVLSCMSVNGFCGAITDGDLKSLAKISGVGKRTAERMVVELRDKVTAVSPAAAFGGAGADGTTAPGALPRDAQDAIAALGTLGFKHDVATKVVQKLCDDAGKQPLGSEALIRKALMILNS</sequence>
<dbReference type="RefSeq" id="WP_307260882.1">
    <property type="nucleotide sequence ID" value="NZ_JAUSVL010000001.1"/>
</dbReference>
<name>A0AAE3VFC0_9BACT</name>
<feature type="domain" description="Holliday junction DNA helicase RuvA C-terminal" evidence="8">
    <location>
        <begin position="161"/>
        <end position="205"/>
    </location>
</feature>
<dbReference type="SUPFAM" id="SSF50249">
    <property type="entry name" value="Nucleic acid-binding proteins"/>
    <property type="match status" value="1"/>
</dbReference>
<comment type="subcellular location">
    <subcellularLocation>
        <location evidence="6">Cytoplasm</location>
    </subcellularLocation>
</comment>
<comment type="subunit">
    <text evidence="6">Homotetramer. Forms an RuvA(8)-RuvB(12)-Holliday junction (HJ) complex. HJ DNA is sandwiched between 2 RuvA tetramers; dsDNA enters through RuvA and exits via RuvB. An RuvB hexamer assembles on each DNA strand where it exits the tetramer. Each RuvB hexamer is contacted by two RuvA subunits (via domain III) on 2 adjacent RuvB subunits; this complex drives branch migration. In the full resolvosome a probable DNA-RuvA(4)-RuvB(12)-RuvC(2) complex forms which resolves the HJ.</text>
</comment>
<dbReference type="InterPro" id="IPR011114">
    <property type="entry name" value="RuvA_C"/>
</dbReference>
<evidence type="ECO:0000259" key="8">
    <source>
        <dbReference type="Pfam" id="PF07499"/>
    </source>
</evidence>
<dbReference type="AlphaFoldDB" id="A0AAE3VFC0"/>
<organism evidence="9 10">
    <name type="scientific">Oligosphaera ethanolica</name>
    <dbReference type="NCBI Taxonomy" id="760260"/>
    <lineage>
        <taxon>Bacteria</taxon>
        <taxon>Pseudomonadati</taxon>
        <taxon>Lentisphaerota</taxon>
        <taxon>Oligosphaeria</taxon>
        <taxon>Oligosphaerales</taxon>
        <taxon>Oligosphaeraceae</taxon>
        <taxon>Oligosphaera</taxon>
    </lineage>
</organism>
<keyword evidence="9" id="KW-0067">ATP-binding</keyword>
<dbReference type="Gene3D" id="1.10.150.20">
    <property type="entry name" value="5' to 3' exonuclease, C-terminal subdomain"/>
    <property type="match status" value="1"/>
</dbReference>
<keyword evidence="9" id="KW-0347">Helicase</keyword>
<feature type="region of interest" description="Domain I" evidence="6">
    <location>
        <begin position="1"/>
        <end position="64"/>
    </location>
</feature>
<dbReference type="Proteomes" id="UP001238163">
    <property type="component" value="Unassembled WGS sequence"/>
</dbReference>
<dbReference type="GO" id="GO:0005737">
    <property type="term" value="C:cytoplasm"/>
    <property type="evidence" value="ECO:0007669"/>
    <property type="project" value="UniProtKB-SubCell"/>
</dbReference>
<proteinExistence type="inferred from homology"/>
<dbReference type="InterPro" id="IPR012340">
    <property type="entry name" value="NA-bd_OB-fold"/>
</dbReference>
<dbReference type="GO" id="GO:0006281">
    <property type="term" value="P:DNA repair"/>
    <property type="evidence" value="ECO:0007669"/>
    <property type="project" value="UniProtKB-UniRule"/>
</dbReference>
<keyword evidence="2 6" id="KW-0227">DNA damage</keyword>
<keyword evidence="4 6" id="KW-0233">DNA recombination</keyword>
<dbReference type="Gene3D" id="2.40.50.140">
    <property type="entry name" value="Nucleic acid-binding proteins"/>
    <property type="match status" value="1"/>
</dbReference>
<keyword evidence="10" id="KW-1185">Reference proteome</keyword>
<protein>
    <recommendedName>
        <fullName evidence="6">Holliday junction branch migration complex subunit RuvA</fullName>
    </recommendedName>
</protein>
<evidence type="ECO:0000256" key="2">
    <source>
        <dbReference type="ARBA" id="ARBA00022763"/>
    </source>
</evidence>
<keyword evidence="9" id="KW-0378">Hydrolase</keyword>
<evidence type="ECO:0000256" key="5">
    <source>
        <dbReference type="ARBA" id="ARBA00023204"/>
    </source>
</evidence>
<keyword evidence="3 6" id="KW-0238">DNA-binding</keyword>
<dbReference type="GO" id="GO:0005524">
    <property type="term" value="F:ATP binding"/>
    <property type="evidence" value="ECO:0007669"/>
    <property type="project" value="InterPro"/>
</dbReference>
<comment type="function">
    <text evidence="6">The RuvA-RuvB-RuvC complex processes Holliday junction (HJ) DNA during genetic recombination and DNA repair, while the RuvA-RuvB complex plays an important role in the rescue of blocked DNA replication forks via replication fork reversal (RFR). RuvA specifically binds to HJ cruciform DNA, conferring on it an open structure. The RuvB hexamer acts as an ATP-dependent pump, pulling dsDNA into and through the RuvAB complex. HJ branch migration allows RuvC to scan DNA until it finds its consensus sequence, where it cleaves and resolves the cruciform DNA.</text>
</comment>
<dbReference type="NCBIfam" id="TIGR00084">
    <property type="entry name" value="ruvA"/>
    <property type="match status" value="1"/>
</dbReference>
<evidence type="ECO:0000256" key="6">
    <source>
        <dbReference type="HAMAP-Rule" id="MF_00031"/>
    </source>
</evidence>
<dbReference type="GO" id="GO:0009378">
    <property type="term" value="F:four-way junction helicase activity"/>
    <property type="evidence" value="ECO:0007669"/>
    <property type="project" value="InterPro"/>
</dbReference>
<evidence type="ECO:0000256" key="3">
    <source>
        <dbReference type="ARBA" id="ARBA00023125"/>
    </source>
</evidence>
<comment type="caution">
    <text evidence="6">Lacks conserved residue(s) required for the propagation of feature annotation.</text>
</comment>
<keyword evidence="1 6" id="KW-0963">Cytoplasm</keyword>
<dbReference type="InterPro" id="IPR036267">
    <property type="entry name" value="RuvA_C_sf"/>
</dbReference>
<dbReference type="SUPFAM" id="SSF46929">
    <property type="entry name" value="DNA helicase RuvA subunit, C-terminal domain"/>
    <property type="match status" value="1"/>
</dbReference>
<dbReference type="HAMAP" id="MF_00031">
    <property type="entry name" value="DNA_HJ_migration_RuvA"/>
    <property type="match status" value="1"/>
</dbReference>
<dbReference type="InterPro" id="IPR010994">
    <property type="entry name" value="RuvA_2-like"/>
</dbReference>
<dbReference type="Pfam" id="PF14520">
    <property type="entry name" value="HHH_5"/>
    <property type="match status" value="1"/>
</dbReference>
<dbReference type="GO" id="GO:0006310">
    <property type="term" value="P:DNA recombination"/>
    <property type="evidence" value="ECO:0007669"/>
    <property type="project" value="UniProtKB-UniRule"/>
</dbReference>
<dbReference type="EMBL" id="JAUSVL010000001">
    <property type="protein sequence ID" value="MDQ0289457.1"/>
    <property type="molecule type" value="Genomic_DNA"/>
</dbReference>
<dbReference type="InterPro" id="IPR000085">
    <property type="entry name" value="RuvA"/>
</dbReference>
<dbReference type="InterPro" id="IPR013849">
    <property type="entry name" value="DNA_helicase_Holl-junc_RuvA_I"/>
</dbReference>
<keyword evidence="5 6" id="KW-0234">DNA repair</keyword>
<evidence type="ECO:0000256" key="1">
    <source>
        <dbReference type="ARBA" id="ARBA00022490"/>
    </source>
</evidence>